<dbReference type="AlphaFoldDB" id="A0A0U1WNJ7"/>
<dbReference type="InterPro" id="IPR039428">
    <property type="entry name" value="NUOK/Mnh_C1-like"/>
</dbReference>
<reference evidence="17" key="1">
    <citation type="journal article" date="2014" name="Mitochondrial DNA">
        <title>Complete mitochondrial genome of the hydrothermal vent ghost shrimp Paraglypturus tonganus (Crustacea, Axiidea, Callianassidae).</title>
        <authorList>
            <person name="Kim S.J."/>
            <person name="Kim J."/>
            <person name="Ahn D.H."/>
            <person name="Ju S.J."/>
            <person name="Min G.S."/>
            <person name="Kim S."/>
        </authorList>
    </citation>
    <scope>NUCLEOTIDE SEQUENCE</scope>
</reference>
<name>A0A0U1WNJ7_9EUCA</name>
<gene>
    <name evidence="17" type="primary">ND4L</name>
</gene>
<comment type="function">
    <text evidence="16">Core subunit of the mitochondrial membrane respiratory chain NADH dehydrogenase (Complex I) which catalyzes electron transfer from NADH through the respiratory chain, using ubiquinone as an electron acceptor.</text>
</comment>
<evidence type="ECO:0000256" key="9">
    <source>
        <dbReference type="ARBA" id="ARBA00022982"/>
    </source>
</evidence>
<dbReference type="GO" id="GO:0030964">
    <property type="term" value="C:NADH dehydrogenase complex"/>
    <property type="evidence" value="ECO:0007669"/>
    <property type="project" value="TreeGrafter"/>
</dbReference>
<keyword evidence="13 16" id="KW-0496">Mitochondrion</keyword>
<dbReference type="GO" id="GO:0016651">
    <property type="term" value="F:oxidoreductase activity, acting on NAD(P)H"/>
    <property type="evidence" value="ECO:0007669"/>
    <property type="project" value="InterPro"/>
</dbReference>
<keyword evidence="5 16" id="KW-0813">Transport</keyword>
<keyword evidence="14 16" id="KW-0472">Membrane</keyword>
<dbReference type="GeneID" id="20004738"/>
<dbReference type="Gene3D" id="1.10.287.3510">
    <property type="match status" value="1"/>
</dbReference>
<evidence type="ECO:0000256" key="12">
    <source>
        <dbReference type="ARBA" id="ARBA00023075"/>
    </source>
</evidence>
<keyword evidence="16" id="KW-0999">Mitochondrion inner membrane</keyword>
<evidence type="ECO:0000256" key="11">
    <source>
        <dbReference type="ARBA" id="ARBA00023027"/>
    </source>
</evidence>
<dbReference type="PANTHER" id="PTHR11434">
    <property type="entry name" value="NADH-UBIQUINONE OXIDOREDUCTASE SUBUNIT ND4L"/>
    <property type="match status" value="1"/>
</dbReference>
<dbReference type="GO" id="GO:0008137">
    <property type="term" value="F:NADH dehydrogenase (ubiquinone) activity"/>
    <property type="evidence" value="ECO:0007669"/>
    <property type="project" value="UniProtKB-EC"/>
</dbReference>
<comment type="subcellular location">
    <subcellularLocation>
        <location evidence="16">Mitochondrion inner membrane</location>
        <topology evidence="16">Multi-pass membrane protein</topology>
    </subcellularLocation>
    <subcellularLocation>
        <location evidence="1">Mitochondrion membrane</location>
        <topology evidence="1">Multi-pass membrane protein</topology>
    </subcellularLocation>
</comment>
<keyword evidence="10 16" id="KW-1133">Transmembrane helix</keyword>
<feature type="transmembrane region" description="Helical" evidence="16">
    <location>
        <begin position="6"/>
        <end position="25"/>
    </location>
</feature>
<evidence type="ECO:0000313" key="17">
    <source>
        <dbReference type="EMBL" id="AIG22705.1"/>
    </source>
</evidence>
<evidence type="ECO:0000256" key="16">
    <source>
        <dbReference type="RuleBase" id="RU004419"/>
    </source>
</evidence>
<sequence length="102" mass="11516">MAISIFSSMYLLTPLMGVFCGLFAFVSSRKHLLNTLLSLEFIMLNTFWFLMSCFSNMSKEIYLTLFFLTLVACEGALGLSLLVSIVRTHGNDCFKTFNSLQC</sequence>
<keyword evidence="8 16" id="KW-1278">Translocase</keyword>
<evidence type="ECO:0000256" key="4">
    <source>
        <dbReference type="ARBA" id="ARBA00016612"/>
    </source>
</evidence>
<comment type="similarity">
    <text evidence="2 16">Belongs to the complex I subunit 4L family.</text>
</comment>
<keyword evidence="6 16" id="KW-0679">Respiratory chain</keyword>
<dbReference type="InterPro" id="IPR001133">
    <property type="entry name" value="NADH_UbQ_OxRdtase_chain4L/K"/>
</dbReference>
<feature type="transmembrane region" description="Helical" evidence="16">
    <location>
        <begin position="62"/>
        <end position="86"/>
    </location>
</feature>
<keyword evidence="7 16" id="KW-0812">Transmembrane</keyword>
<dbReference type="Pfam" id="PF00420">
    <property type="entry name" value="Oxidored_q2"/>
    <property type="match status" value="1"/>
</dbReference>
<reference evidence="17" key="2">
    <citation type="submission" date="2014-05" db="EMBL/GenBank/DDBJ databases">
        <authorList>
            <person name="Chronopoulou M."/>
        </authorList>
    </citation>
    <scope>NUCLEOTIDE SEQUENCE</scope>
</reference>
<evidence type="ECO:0000256" key="10">
    <source>
        <dbReference type="ARBA" id="ARBA00022989"/>
    </source>
</evidence>
<dbReference type="CTD" id="4539"/>
<evidence type="ECO:0000256" key="15">
    <source>
        <dbReference type="ARBA" id="ARBA00049551"/>
    </source>
</evidence>
<evidence type="ECO:0000256" key="1">
    <source>
        <dbReference type="ARBA" id="ARBA00004225"/>
    </source>
</evidence>
<comment type="catalytic activity">
    <reaction evidence="15 16">
        <text>a ubiquinone + NADH + 5 H(+)(in) = a ubiquinol + NAD(+) + 4 H(+)(out)</text>
        <dbReference type="Rhea" id="RHEA:29091"/>
        <dbReference type="Rhea" id="RHEA-COMP:9565"/>
        <dbReference type="Rhea" id="RHEA-COMP:9566"/>
        <dbReference type="ChEBI" id="CHEBI:15378"/>
        <dbReference type="ChEBI" id="CHEBI:16389"/>
        <dbReference type="ChEBI" id="CHEBI:17976"/>
        <dbReference type="ChEBI" id="CHEBI:57540"/>
        <dbReference type="ChEBI" id="CHEBI:57945"/>
        <dbReference type="EC" id="7.1.1.2"/>
    </reaction>
</comment>
<feature type="transmembrane region" description="Helical" evidence="16">
    <location>
        <begin position="32"/>
        <end position="50"/>
    </location>
</feature>
<evidence type="ECO:0000256" key="2">
    <source>
        <dbReference type="ARBA" id="ARBA00010519"/>
    </source>
</evidence>
<dbReference type="RefSeq" id="YP_009050448.1">
    <property type="nucleotide sequence ID" value="NC_024651.1"/>
</dbReference>
<proteinExistence type="inferred from homology"/>
<evidence type="ECO:0000256" key="14">
    <source>
        <dbReference type="ARBA" id="ARBA00023136"/>
    </source>
</evidence>
<dbReference type="EMBL" id="KJ820739">
    <property type="protein sequence ID" value="AIG22705.1"/>
    <property type="molecule type" value="Genomic_DNA"/>
</dbReference>
<protein>
    <recommendedName>
        <fullName evidence="4 16">NADH-ubiquinone oxidoreductase chain 4L</fullName>
        <ecNumber evidence="3 16">7.1.1.2</ecNumber>
    </recommendedName>
</protein>
<keyword evidence="9 16" id="KW-0249">Electron transport</keyword>
<organism evidence="17">
    <name type="scientific">Paraglypturus tonganus</name>
    <name type="common">nomen nudum</name>
    <dbReference type="NCBI Taxonomy" id="1519029"/>
    <lineage>
        <taxon>Eukaryota</taxon>
        <taxon>Metazoa</taxon>
        <taxon>Ecdysozoa</taxon>
        <taxon>Arthropoda</taxon>
        <taxon>Crustacea</taxon>
        <taxon>Multicrustacea</taxon>
        <taxon>Malacostraca</taxon>
        <taxon>Eumalacostraca</taxon>
        <taxon>Eucarida</taxon>
        <taxon>Decapoda</taxon>
        <taxon>Pleocyemata</taxon>
        <taxon>Axiidea</taxon>
        <taxon>Callianassidae</taxon>
        <taxon>Paraglypturus</taxon>
    </lineage>
</organism>
<accession>A0A0U1WNJ7</accession>
<evidence type="ECO:0000256" key="7">
    <source>
        <dbReference type="ARBA" id="ARBA00022692"/>
    </source>
</evidence>
<evidence type="ECO:0000256" key="3">
    <source>
        <dbReference type="ARBA" id="ARBA00012944"/>
    </source>
</evidence>
<dbReference type="GO" id="GO:0042773">
    <property type="term" value="P:ATP synthesis coupled electron transport"/>
    <property type="evidence" value="ECO:0007669"/>
    <property type="project" value="UniProtKB-UniRule"/>
</dbReference>
<dbReference type="PANTHER" id="PTHR11434:SF0">
    <property type="entry name" value="NADH-UBIQUINONE OXIDOREDUCTASE CHAIN 4L"/>
    <property type="match status" value="1"/>
</dbReference>
<geneLocation type="mitochondrion" evidence="17"/>
<keyword evidence="11 16" id="KW-0520">NAD</keyword>
<evidence type="ECO:0000256" key="6">
    <source>
        <dbReference type="ARBA" id="ARBA00022660"/>
    </source>
</evidence>
<dbReference type="GO" id="GO:0005743">
    <property type="term" value="C:mitochondrial inner membrane"/>
    <property type="evidence" value="ECO:0007669"/>
    <property type="project" value="UniProtKB-SubCell"/>
</dbReference>
<dbReference type="EC" id="7.1.1.2" evidence="3 16"/>
<evidence type="ECO:0000256" key="8">
    <source>
        <dbReference type="ARBA" id="ARBA00022967"/>
    </source>
</evidence>
<evidence type="ECO:0000256" key="13">
    <source>
        <dbReference type="ARBA" id="ARBA00023128"/>
    </source>
</evidence>
<evidence type="ECO:0000256" key="5">
    <source>
        <dbReference type="ARBA" id="ARBA00022448"/>
    </source>
</evidence>
<keyword evidence="12 16" id="KW-0830">Ubiquinone</keyword>